<evidence type="ECO:0000256" key="7">
    <source>
        <dbReference type="ARBA" id="ARBA00023186"/>
    </source>
</evidence>
<evidence type="ECO:0000256" key="2">
    <source>
        <dbReference type="ARBA" id="ARBA00006286"/>
    </source>
</evidence>
<accession>A0A6F9DV19</accession>
<gene>
    <name evidence="11" type="primary">Tbce-001</name>
</gene>
<dbReference type="InterPro" id="IPR000938">
    <property type="entry name" value="CAP-Gly_domain"/>
</dbReference>
<dbReference type="EMBL" id="LR790988">
    <property type="protein sequence ID" value="CAB3266850.1"/>
    <property type="molecule type" value="mRNA"/>
</dbReference>
<evidence type="ECO:0000259" key="9">
    <source>
        <dbReference type="PROSITE" id="PS50053"/>
    </source>
</evidence>
<dbReference type="InterPro" id="IPR036859">
    <property type="entry name" value="CAP-Gly_dom_sf"/>
</dbReference>
<dbReference type="Pfam" id="PF14560">
    <property type="entry name" value="Ubiquitin_2"/>
    <property type="match status" value="1"/>
</dbReference>
<keyword evidence="7" id="KW-0143">Chaperone</keyword>
<keyword evidence="4" id="KW-0963">Cytoplasm</keyword>
<evidence type="ECO:0000256" key="3">
    <source>
        <dbReference type="ARBA" id="ARBA00015004"/>
    </source>
</evidence>
<dbReference type="GO" id="GO:0005737">
    <property type="term" value="C:cytoplasm"/>
    <property type="evidence" value="ECO:0007669"/>
    <property type="project" value="UniProtKB-SubCell"/>
</dbReference>
<feature type="domain" description="CAP-Gly" evidence="10">
    <location>
        <begin position="35"/>
        <end position="79"/>
    </location>
</feature>
<dbReference type="SMART" id="SM01052">
    <property type="entry name" value="CAP_GLY"/>
    <property type="match status" value="1"/>
</dbReference>
<dbReference type="PROSITE" id="PS50245">
    <property type="entry name" value="CAP_GLY_2"/>
    <property type="match status" value="1"/>
</dbReference>
<dbReference type="PANTHER" id="PTHR15140:SF31">
    <property type="entry name" value="TUBULIN-SPECIFIC CHAPERONE E"/>
    <property type="match status" value="1"/>
</dbReference>
<dbReference type="InterPro" id="IPR032675">
    <property type="entry name" value="LRR_dom_sf"/>
</dbReference>
<dbReference type="PROSITE" id="PS50053">
    <property type="entry name" value="UBIQUITIN_2"/>
    <property type="match status" value="1"/>
</dbReference>
<dbReference type="Gene3D" id="3.10.20.90">
    <property type="entry name" value="Phosphatidylinositol 3-kinase Catalytic Subunit, Chain A, domain 1"/>
    <property type="match status" value="1"/>
</dbReference>
<protein>
    <recommendedName>
        <fullName evidence="3">Tubulin-specific chaperone E</fullName>
    </recommendedName>
    <alternativeName>
        <fullName evidence="8">Tubulin-folding cofactor E</fullName>
    </alternativeName>
</protein>
<keyword evidence="5" id="KW-0433">Leucine-rich repeat</keyword>
<comment type="subcellular location">
    <subcellularLocation>
        <location evidence="1">Cytoplasm</location>
    </subcellularLocation>
</comment>
<dbReference type="PROSITE" id="PS00845">
    <property type="entry name" value="CAP_GLY_1"/>
    <property type="match status" value="1"/>
</dbReference>
<keyword evidence="6" id="KW-0677">Repeat</keyword>
<dbReference type="SUPFAM" id="SSF54236">
    <property type="entry name" value="Ubiquitin-like"/>
    <property type="match status" value="1"/>
</dbReference>
<dbReference type="Gene3D" id="2.30.30.190">
    <property type="entry name" value="CAP Gly-rich-like domain"/>
    <property type="match status" value="1"/>
</dbReference>
<evidence type="ECO:0000256" key="1">
    <source>
        <dbReference type="ARBA" id="ARBA00004496"/>
    </source>
</evidence>
<dbReference type="InterPro" id="IPR044079">
    <property type="entry name" value="Ubl_TBCE"/>
</dbReference>
<evidence type="ECO:0000256" key="5">
    <source>
        <dbReference type="ARBA" id="ARBA00022614"/>
    </source>
</evidence>
<sequence>MDAGEPICSVMADTDLLVDDRVSVDGYVGTVKFIGLVPPSEGVWIGIEWDDSTRGKHDGSKNGVVYFTCKNSKNGSFVRITKINRGITICEAIQDRYQVPAGVNVCGEREMFMITNTGQHKKVDTVGLDKVQKQFSVLTNLKIIGLRDLMISSSGPAGELSSLAPNITTLDLSKNLLSTWMSVCNIVSQLTQLKILNLSENLLSFNDECLKHTAAFSSVKTLILNKCKLTWNNVAQYAQIWPDVEELHLVGNLISAMSPPAENVLQNITFLNLSENKFDEWGQITKISNLPKLKKLFLNGCGLFEICCNENLFPHVEEMSIAENKFVTHQVFNELHKLPALGDLIFRKNTINEKENYEDTREIIVAKMKHLIRLNNSVITDRERDSAEMDYLKKFGLAWLESGGHQDPDKNNPSQEFFLNHPRYMELVKEYGAPADHELVKKSSALKGNLIEVNIEAPIKDNFKPVSRRLPLSMTVANLKMLVQRLTKIEVRKQRLVYVSKENPEHVVALDRDQETLHDVSIEPGDTVQVQKPTEFDLAKYIASRKRTRMFHQ</sequence>
<organism evidence="11">
    <name type="scientific">Phallusia mammillata</name>
    <dbReference type="NCBI Taxonomy" id="59560"/>
    <lineage>
        <taxon>Eukaryota</taxon>
        <taxon>Metazoa</taxon>
        <taxon>Chordata</taxon>
        <taxon>Tunicata</taxon>
        <taxon>Ascidiacea</taxon>
        <taxon>Phlebobranchia</taxon>
        <taxon>Ascidiidae</taxon>
        <taxon>Phallusia</taxon>
    </lineage>
</organism>
<dbReference type="SUPFAM" id="SSF74924">
    <property type="entry name" value="Cap-Gly domain"/>
    <property type="match status" value="1"/>
</dbReference>
<dbReference type="CDD" id="cd17044">
    <property type="entry name" value="Ubl_TBCE"/>
    <property type="match status" value="1"/>
</dbReference>
<evidence type="ECO:0000256" key="8">
    <source>
        <dbReference type="ARBA" id="ARBA00030180"/>
    </source>
</evidence>
<dbReference type="AlphaFoldDB" id="A0A6F9DV19"/>
<dbReference type="SUPFAM" id="SSF52058">
    <property type="entry name" value="L domain-like"/>
    <property type="match status" value="1"/>
</dbReference>
<evidence type="ECO:0000256" key="4">
    <source>
        <dbReference type="ARBA" id="ARBA00022490"/>
    </source>
</evidence>
<dbReference type="InterPro" id="IPR029071">
    <property type="entry name" value="Ubiquitin-like_domsf"/>
</dbReference>
<evidence type="ECO:0000313" key="11">
    <source>
        <dbReference type="EMBL" id="CAB3266850.1"/>
    </source>
</evidence>
<proteinExistence type="evidence at transcript level"/>
<name>A0A6F9DV19_9ASCI</name>
<dbReference type="PANTHER" id="PTHR15140">
    <property type="entry name" value="TUBULIN-SPECIFIC CHAPERONE E"/>
    <property type="match status" value="1"/>
</dbReference>
<comment type="similarity">
    <text evidence="2">Belongs to the TBCE family.</text>
</comment>
<dbReference type="InterPro" id="IPR000626">
    <property type="entry name" value="Ubiquitin-like_dom"/>
</dbReference>
<dbReference type="Gene3D" id="3.80.10.10">
    <property type="entry name" value="Ribonuclease Inhibitor"/>
    <property type="match status" value="2"/>
</dbReference>
<evidence type="ECO:0000259" key="10">
    <source>
        <dbReference type="PROSITE" id="PS50245"/>
    </source>
</evidence>
<dbReference type="Pfam" id="PF01302">
    <property type="entry name" value="CAP_GLY"/>
    <property type="match status" value="1"/>
</dbReference>
<reference evidence="11" key="1">
    <citation type="submission" date="2020-04" db="EMBL/GenBank/DDBJ databases">
        <authorList>
            <person name="Neveu A P."/>
        </authorList>
    </citation>
    <scope>NUCLEOTIDE SEQUENCE</scope>
    <source>
        <tissue evidence="11">Whole embryo</tissue>
    </source>
</reference>
<evidence type="ECO:0000256" key="6">
    <source>
        <dbReference type="ARBA" id="ARBA00022737"/>
    </source>
</evidence>
<feature type="domain" description="Ubiquitin-like" evidence="9">
    <location>
        <begin position="451"/>
        <end position="530"/>
    </location>
</feature>